<dbReference type="Proteomes" id="UP000298663">
    <property type="component" value="Unassembled WGS sequence"/>
</dbReference>
<accession>A0A4U8UU68</accession>
<proteinExistence type="predicted"/>
<gene>
    <name evidence="2" type="ORF">L596_002738</name>
</gene>
<feature type="region of interest" description="Disordered" evidence="1">
    <location>
        <begin position="108"/>
        <end position="135"/>
    </location>
</feature>
<reference evidence="2 3" key="1">
    <citation type="journal article" date="2015" name="Genome Biol.">
        <title>Comparative genomics of Steinernema reveals deeply conserved gene regulatory networks.</title>
        <authorList>
            <person name="Dillman A.R."/>
            <person name="Macchietto M."/>
            <person name="Porter C.F."/>
            <person name="Rogers A."/>
            <person name="Williams B."/>
            <person name="Antoshechkin I."/>
            <person name="Lee M.M."/>
            <person name="Goodwin Z."/>
            <person name="Lu X."/>
            <person name="Lewis E.E."/>
            <person name="Goodrich-Blair H."/>
            <person name="Stock S.P."/>
            <person name="Adams B.J."/>
            <person name="Sternberg P.W."/>
            <person name="Mortazavi A."/>
        </authorList>
    </citation>
    <scope>NUCLEOTIDE SEQUENCE [LARGE SCALE GENOMIC DNA]</scope>
    <source>
        <strain evidence="2 3">ALL</strain>
    </source>
</reference>
<dbReference type="AlphaFoldDB" id="A0A4U8UU68"/>
<name>A0A4U8UU68_STECR</name>
<organism evidence="2 3">
    <name type="scientific">Steinernema carpocapsae</name>
    <name type="common">Entomopathogenic nematode</name>
    <dbReference type="NCBI Taxonomy" id="34508"/>
    <lineage>
        <taxon>Eukaryota</taxon>
        <taxon>Metazoa</taxon>
        <taxon>Ecdysozoa</taxon>
        <taxon>Nematoda</taxon>
        <taxon>Chromadorea</taxon>
        <taxon>Rhabditida</taxon>
        <taxon>Tylenchina</taxon>
        <taxon>Panagrolaimomorpha</taxon>
        <taxon>Strongyloidoidea</taxon>
        <taxon>Steinernematidae</taxon>
        <taxon>Steinernema</taxon>
    </lineage>
</organism>
<feature type="compositionally biased region" description="Basic residues" evidence="1">
    <location>
        <begin position="116"/>
        <end position="125"/>
    </location>
</feature>
<evidence type="ECO:0000256" key="1">
    <source>
        <dbReference type="SAM" id="MobiDB-lite"/>
    </source>
</evidence>
<sequence>MRPGNGNCIGGLLLGKHSGLKSEVNHTKSTHGGRNDISGSEETFRGKLHEFAMGVNSRHLLEALSTNDSQRKIRPNACGFPFVLGVTPDTSGRRTFGNRAVSSRNAISSKSDVCRGRTRARHRRGRVAERAKFPA</sequence>
<reference evidence="2 3" key="2">
    <citation type="journal article" date="2019" name="G3 (Bethesda)">
        <title>Hybrid Assembly of the Genome of the Entomopathogenic Nematode Steinernema carpocapsae Identifies the X-Chromosome.</title>
        <authorList>
            <person name="Serra L."/>
            <person name="Macchietto M."/>
            <person name="Macias-Munoz A."/>
            <person name="McGill C.J."/>
            <person name="Rodriguez I.M."/>
            <person name="Rodriguez B."/>
            <person name="Murad R."/>
            <person name="Mortazavi A."/>
        </authorList>
    </citation>
    <scope>NUCLEOTIDE SEQUENCE [LARGE SCALE GENOMIC DNA]</scope>
    <source>
        <strain evidence="2 3">ALL</strain>
    </source>
</reference>
<feature type="compositionally biased region" description="Basic and acidic residues" evidence="1">
    <location>
        <begin position="126"/>
        <end position="135"/>
    </location>
</feature>
<dbReference type="EMBL" id="AZBU02000001">
    <property type="protein sequence ID" value="TMS35308.1"/>
    <property type="molecule type" value="Genomic_DNA"/>
</dbReference>
<protein>
    <submittedName>
        <fullName evidence="2">Uncharacterized protein</fullName>
    </submittedName>
</protein>
<comment type="caution">
    <text evidence="2">The sequence shown here is derived from an EMBL/GenBank/DDBJ whole genome shotgun (WGS) entry which is preliminary data.</text>
</comment>
<evidence type="ECO:0000313" key="3">
    <source>
        <dbReference type="Proteomes" id="UP000298663"/>
    </source>
</evidence>
<keyword evidence="3" id="KW-1185">Reference proteome</keyword>
<evidence type="ECO:0000313" key="2">
    <source>
        <dbReference type="EMBL" id="TMS35308.1"/>
    </source>
</evidence>